<feature type="transmembrane region" description="Helical" evidence="1">
    <location>
        <begin position="12"/>
        <end position="34"/>
    </location>
</feature>
<keyword evidence="1" id="KW-1133">Transmembrane helix</keyword>
<dbReference type="Proteomes" id="UP000215914">
    <property type="component" value="Unassembled WGS sequence"/>
</dbReference>
<protein>
    <submittedName>
        <fullName evidence="2">Uncharacterized protein</fullName>
    </submittedName>
</protein>
<reference evidence="2" key="2">
    <citation type="submission" date="2020-06" db="EMBL/GenBank/DDBJ databases">
        <title>Helianthus annuus Genome sequencing and assembly Release 2.</title>
        <authorList>
            <person name="Gouzy J."/>
            <person name="Langlade N."/>
            <person name="Munos S."/>
        </authorList>
    </citation>
    <scope>NUCLEOTIDE SEQUENCE</scope>
    <source>
        <tissue evidence="2">Leaves</tissue>
    </source>
</reference>
<organism evidence="2 3">
    <name type="scientific">Helianthus annuus</name>
    <name type="common">Common sunflower</name>
    <dbReference type="NCBI Taxonomy" id="4232"/>
    <lineage>
        <taxon>Eukaryota</taxon>
        <taxon>Viridiplantae</taxon>
        <taxon>Streptophyta</taxon>
        <taxon>Embryophyta</taxon>
        <taxon>Tracheophyta</taxon>
        <taxon>Spermatophyta</taxon>
        <taxon>Magnoliopsida</taxon>
        <taxon>eudicotyledons</taxon>
        <taxon>Gunneridae</taxon>
        <taxon>Pentapetalae</taxon>
        <taxon>asterids</taxon>
        <taxon>campanulids</taxon>
        <taxon>Asterales</taxon>
        <taxon>Asteraceae</taxon>
        <taxon>Asteroideae</taxon>
        <taxon>Heliantheae alliance</taxon>
        <taxon>Heliantheae</taxon>
        <taxon>Helianthus</taxon>
    </lineage>
</organism>
<dbReference type="Gramene" id="mRNA:HanXRQr2_Chr05g0215261">
    <property type="protein sequence ID" value="mRNA:HanXRQr2_Chr05g0215261"/>
    <property type="gene ID" value="HanXRQr2_Chr05g0215261"/>
</dbReference>
<keyword evidence="3" id="KW-1185">Reference proteome</keyword>
<evidence type="ECO:0000313" key="2">
    <source>
        <dbReference type="EMBL" id="KAF5805933.1"/>
    </source>
</evidence>
<reference evidence="2" key="1">
    <citation type="journal article" date="2017" name="Nature">
        <title>The sunflower genome provides insights into oil metabolism, flowering and Asterid evolution.</title>
        <authorList>
            <person name="Badouin H."/>
            <person name="Gouzy J."/>
            <person name="Grassa C.J."/>
            <person name="Murat F."/>
            <person name="Staton S.E."/>
            <person name="Cottret L."/>
            <person name="Lelandais-Briere C."/>
            <person name="Owens G.L."/>
            <person name="Carrere S."/>
            <person name="Mayjonade B."/>
            <person name="Legrand L."/>
            <person name="Gill N."/>
            <person name="Kane N.C."/>
            <person name="Bowers J.E."/>
            <person name="Hubner S."/>
            <person name="Bellec A."/>
            <person name="Berard A."/>
            <person name="Berges H."/>
            <person name="Blanchet N."/>
            <person name="Boniface M.C."/>
            <person name="Brunel D."/>
            <person name="Catrice O."/>
            <person name="Chaidir N."/>
            <person name="Claudel C."/>
            <person name="Donnadieu C."/>
            <person name="Faraut T."/>
            <person name="Fievet G."/>
            <person name="Helmstetter N."/>
            <person name="King M."/>
            <person name="Knapp S.J."/>
            <person name="Lai Z."/>
            <person name="Le Paslier M.C."/>
            <person name="Lippi Y."/>
            <person name="Lorenzon L."/>
            <person name="Mandel J.R."/>
            <person name="Marage G."/>
            <person name="Marchand G."/>
            <person name="Marquand E."/>
            <person name="Bret-Mestries E."/>
            <person name="Morien E."/>
            <person name="Nambeesan S."/>
            <person name="Nguyen T."/>
            <person name="Pegot-Espagnet P."/>
            <person name="Pouilly N."/>
            <person name="Raftis F."/>
            <person name="Sallet E."/>
            <person name="Schiex T."/>
            <person name="Thomas J."/>
            <person name="Vandecasteele C."/>
            <person name="Vares D."/>
            <person name="Vear F."/>
            <person name="Vautrin S."/>
            <person name="Crespi M."/>
            <person name="Mangin B."/>
            <person name="Burke J.M."/>
            <person name="Salse J."/>
            <person name="Munos S."/>
            <person name="Vincourt P."/>
            <person name="Rieseberg L.H."/>
            <person name="Langlade N.B."/>
        </authorList>
    </citation>
    <scope>NUCLEOTIDE SEQUENCE</scope>
    <source>
        <tissue evidence="2">Leaves</tissue>
    </source>
</reference>
<evidence type="ECO:0000313" key="3">
    <source>
        <dbReference type="Proteomes" id="UP000215914"/>
    </source>
</evidence>
<accession>A0A9K3IZB6</accession>
<dbReference type="EMBL" id="MNCJ02000320">
    <property type="protein sequence ID" value="KAF5805933.1"/>
    <property type="molecule type" value="Genomic_DNA"/>
</dbReference>
<keyword evidence="1" id="KW-0812">Transmembrane</keyword>
<gene>
    <name evidence="2" type="ORF">HanXRQr2_Chr05g0215261</name>
</gene>
<sequence length="54" mass="6033">MVPTTPTATPIVIWMSYFIWFNGSYILSMILELASCGLMGSSCRRNDGKSEKNN</sequence>
<proteinExistence type="predicted"/>
<dbReference type="AlphaFoldDB" id="A0A9K3IZB6"/>
<comment type="caution">
    <text evidence="2">The sequence shown here is derived from an EMBL/GenBank/DDBJ whole genome shotgun (WGS) entry which is preliminary data.</text>
</comment>
<name>A0A9K3IZB6_HELAN</name>
<evidence type="ECO:0000256" key="1">
    <source>
        <dbReference type="SAM" id="Phobius"/>
    </source>
</evidence>
<keyword evidence="1" id="KW-0472">Membrane</keyword>